<gene>
    <name evidence="2" type="ORF">METZ01_LOCUS181869</name>
</gene>
<dbReference type="EMBL" id="UINC01035888">
    <property type="protein sequence ID" value="SVB29015.1"/>
    <property type="molecule type" value="Genomic_DNA"/>
</dbReference>
<dbReference type="InterPro" id="IPR014710">
    <property type="entry name" value="RmlC-like_jellyroll"/>
</dbReference>
<organism evidence="2">
    <name type="scientific">marine metagenome</name>
    <dbReference type="NCBI Taxonomy" id="408172"/>
    <lineage>
        <taxon>unclassified sequences</taxon>
        <taxon>metagenomes</taxon>
        <taxon>ecological metagenomes</taxon>
    </lineage>
</organism>
<feature type="region of interest" description="Disordered" evidence="1">
    <location>
        <begin position="50"/>
        <end position="71"/>
    </location>
</feature>
<accession>A0A382CSC7</accession>
<evidence type="ECO:0000313" key="2">
    <source>
        <dbReference type="EMBL" id="SVB29015.1"/>
    </source>
</evidence>
<proteinExistence type="predicted"/>
<dbReference type="InterPro" id="IPR018490">
    <property type="entry name" value="cNMP-bd_dom_sf"/>
</dbReference>
<name>A0A382CSC7_9ZZZZ</name>
<dbReference type="SUPFAM" id="SSF51206">
    <property type="entry name" value="cAMP-binding domain-like"/>
    <property type="match status" value="1"/>
</dbReference>
<sequence length="71" mass="7882">MEKPQPNTVTAMELTEVYQLDYDAIEDAIGGHDQPAAKIMRSLARELDSAQEHLIEQENEGNKEADNSPLA</sequence>
<evidence type="ECO:0000256" key="1">
    <source>
        <dbReference type="SAM" id="MobiDB-lite"/>
    </source>
</evidence>
<protein>
    <submittedName>
        <fullName evidence="2">Uncharacterized protein</fullName>
    </submittedName>
</protein>
<reference evidence="2" key="1">
    <citation type="submission" date="2018-05" db="EMBL/GenBank/DDBJ databases">
        <authorList>
            <person name="Lanie J.A."/>
            <person name="Ng W.-L."/>
            <person name="Kazmierczak K.M."/>
            <person name="Andrzejewski T.M."/>
            <person name="Davidsen T.M."/>
            <person name="Wayne K.J."/>
            <person name="Tettelin H."/>
            <person name="Glass J.I."/>
            <person name="Rusch D."/>
            <person name="Podicherti R."/>
            <person name="Tsui H.-C.T."/>
            <person name="Winkler M.E."/>
        </authorList>
    </citation>
    <scope>NUCLEOTIDE SEQUENCE</scope>
</reference>
<dbReference type="Gene3D" id="2.60.120.10">
    <property type="entry name" value="Jelly Rolls"/>
    <property type="match status" value="1"/>
</dbReference>
<dbReference type="AlphaFoldDB" id="A0A382CSC7"/>